<dbReference type="Proteomes" id="UP001240236">
    <property type="component" value="Unassembled WGS sequence"/>
</dbReference>
<evidence type="ECO:0000313" key="2">
    <source>
        <dbReference type="EMBL" id="MDQ0364946.1"/>
    </source>
</evidence>
<gene>
    <name evidence="2" type="ORF">J2S42_001615</name>
</gene>
<dbReference type="EMBL" id="JAUSUZ010000001">
    <property type="protein sequence ID" value="MDQ0364946.1"/>
    <property type="molecule type" value="Genomic_DNA"/>
</dbReference>
<keyword evidence="3" id="KW-1185">Reference proteome</keyword>
<feature type="compositionally biased region" description="Pro residues" evidence="1">
    <location>
        <begin position="23"/>
        <end position="75"/>
    </location>
</feature>
<dbReference type="RefSeq" id="WP_307236898.1">
    <property type="nucleotide sequence ID" value="NZ_JAUSUZ010000001.1"/>
</dbReference>
<evidence type="ECO:0000256" key="1">
    <source>
        <dbReference type="SAM" id="MobiDB-lite"/>
    </source>
</evidence>
<proteinExistence type="predicted"/>
<evidence type="ECO:0000313" key="3">
    <source>
        <dbReference type="Proteomes" id="UP001240236"/>
    </source>
</evidence>
<feature type="region of interest" description="Disordered" evidence="1">
    <location>
        <begin position="1"/>
        <end position="108"/>
    </location>
</feature>
<feature type="region of interest" description="Disordered" evidence="1">
    <location>
        <begin position="137"/>
        <end position="194"/>
    </location>
</feature>
<name>A0AAE3VWD0_9ACTN</name>
<accession>A0AAE3VWD0</accession>
<comment type="caution">
    <text evidence="2">The sequence shown here is derived from an EMBL/GenBank/DDBJ whole genome shotgun (WGS) entry which is preliminary data.</text>
</comment>
<protein>
    <submittedName>
        <fullName evidence="2">Uncharacterized protein</fullName>
    </submittedName>
</protein>
<dbReference type="AlphaFoldDB" id="A0AAE3VWD0"/>
<reference evidence="2 3" key="1">
    <citation type="submission" date="2023-07" db="EMBL/GenBank/DDBJ databases">
        <title>Sequencing the genomes of 1000 actinobacteria strains.</title>
        <authorList>
            <person name="Klenk H.-P."/>
        </authorList>
    </citation>
    <scope>NUCLEOTIDE SEQUENCE [LARGE SCALE GENOMIC DNA]</scope>
    <source>
        <strain evidence="2 3">DSM 44709</strain>
    </source>
</reference>
<organism evidence="2 3">
    <name type="scientific">Catenuloplanes indicus</name>
    <dbReference type="NCBI Taxonomy" id="137267"/>
    <lineage>
        <taxon>Bacteria</taxon>
        <taxon>Bacillati</taxon>
        <taxon>Actinomycetota</taxon>
        <taxon>Actinomycetes</taxon>
        <taxon>Micromonosporales</taxon>
        <taxon>Micromonosporaceae</taxon>
        <taxon>Catenuloplanes</taxon>
    </lineage>
</organism>
<sequence length="334" mass="33423">MSDAEPLWNPRSLLSGGTSDDAPPAPVWQPPTAPRATAPPPAAAAPAPPAEPPSAAGPPSPPGTPPPAAGPPSPPGATDAVPVAGSGTGWPVPPPVRPGSGGSGAAGRNRRLATAAGVGLVVVAAVGGLTLAAGAEDEPAAGPPAGPAAAEQSRTGPAAAEPLPTGPAAGTLPAWPGDPAGTRPDASYPRPATPALDEATEDTLALNALARQHARDRGAIVFTGQHVAQLASKIPGIEDPHQYAADGSHTFRATDILAEHETLRAGPNPGATVLLLKSTEYGIRQLYEGEPLWVTVAVGDFADRDAVLTWCSHRFPDLTGVQLENRCAARTLEP</sequence>